<dbReference type="InterPro" id="IPR045097">
    <property type="entry name" value="Thymidate_synth/dCMP_Mease"/>
</dbReference>
<evidence type="ECO:0000256" key="3">
    <source>
        <dbReference type="ARBA" id="ARBA00022679"/>
    </source>
</evidence>
<dbReference type="SUPFAM" id="SSF55831">
    <property type="entry name" value="Thymidylate synthase/dCMP hydroxymethylase"/>
    <property type="match status" value="1"/>
</dbReference>
<protein>
    <recommendedName>
        <fullName evidence="1">thymidylate synthase</fullName>
        <ecNumber evidence="1">2.1.1.45</ecNumber>
    </recommendedName>
</protein>
<dbReference type="InterPro" id="IPR000398">
    <property type="entry name" value="Thymidylate_synthase"/>
</dbReference>
<keyword evidence="6" id="KW-1185">Reference proteome</keyword>
<dbReference type="GO" id="GO:0005739">
    <property type="term" value="C:mitochondrion"/>
    <property type="evidence" value="ECO:0007669"/>
    <property type="project" value="TreeGrafter"/>
</dbReference>
<organism evidence="5 6">
    <name type="scientific">Mycena rosella</name>
    <name type="common">Pink bonnet</name>
    <name type="synonym">Agaricus rosellus</name>
    <dbReference type="NCBI Taxonomy" id="1033263"/>
    <lineage>
        <taxon>Eukaryota</taxon>
        <taxon>Fungi</taxon>
        <taxon>Dikarya</taxon>
        <taxon>Basidiomycota</taxon>
        <taxon>Agaricomycotina</taxon>
        <taxon>Agaricomycetes</taxon>
        <taxon>Agaricomycetidae</taxon>
        <taxon>Agaricales</taxon>
        <taxon>Marasmiineae</taxon>
        <taxon>Mycenaceae</taxon>
        <taxon>Mycena</taxon>
    </lineage>
</organism>
<name>A0AAD7M9X9_MYCRO</name>
<evidence type="ECO:0000256" key="1">
    <source>
        <dbReference type="ARBA" id="ARBA00011947"/>
    </source>
</evidence>
<dbReference type="InterPro" id="IPR036926">
    <property type="entry name" value="Thymidate_synth/dCMP_Mease_sf"/>
</dbReference>
<feature type="domain" description="Thymidylate synthase/dCMP hydroxymethylase" evidence="4">
    <location>
        <begin position="3"/>
        <end position="109"/>
    </location>
</feature>
<dbReference type="GO" id="GO:0004799">
    <property type="term" value="F:thymidylate synthase activity"/>
    <property type="evidence" value="ECO:0007669"/>
    <property type="project" value="UniProtKB-EC"/>
</dbReference>
<evidence type="ECO:0000313" key="5">
    <source>
        <dbReference type="EMBL" id="KAJ7707505.1"/>
    </source>
</evidence>
<dbReference type="AlphaFoldDB" id="A0AAD7M9X9"/>
<dbReference type="Pfam" id="PF00303">
    <property type="entry name" value="Thymidylat_synt"/>
    <property type="match status" value="1"/>
</dbReference>
<reference evidence="5" key="1">
    <citation type="submission" date="2023-03" db="EMBL/GenBank/DDBJ databases">
        <title>Massive genome expansion in bonnet fungi (Mycena s.s.) driven by repeated elements and novel gene families across ecological guilds.</title>
        <authorList>
            <consortium name="Lawrence Berkeley National Laboratory"/>
            <person name="Harder C.B."/>
            <person name="Miyauchi S."/>
            <person name="Viragh M."/>
            <person name="Kuo A."/>
            <person name="Thoen E."/>
            <person name="Andreopoulos B."/>
            <person name="Lu D."/>
            <person name="Skrede I."/>
            <person name="Drula E."/>
            <person name="Henrissat B."/>
            <person name="Morin E."/>
            <person name="Kohler A."/>
            <person name="Barry K."/>
            <person name="LaButti K."/>
            <person name="Morin E."/>
            <person name="Salamov A."/>
            <person name="Lipzen A."/>
            <person name="Mereny Z."/>
            <person name="Hegedus B."/>
            <person name="Baldrian P."/>
            <person name="Stursova M."/>
            <person name="Weitz H."/>
            <person name="Taylor A."/>
            <person name="Grigoriev I.V."/>
            <person name="Nagy L.G."/>
            <person name="Martin F."/>
            <person name="Kauserud H."/>
        </authorList>
    </citation>
    <scope>NUCLEOTIDE SEQUENCE</scope>
    <source>
        <strain evidence="5">CBHHK067</strain>
    </source>
</reference>
<accession>A0AAD7M9X9</accession>
<sequence length="110" mass="12742">KPNLLCLMYQRSADLRLSIPFKIVSYTLLTHMIVQVTGTTVHELIIQLGDTHIYHDHITVLEVQLAHELKPFPTLRWVCVDIGDIEVFVYEDFVVEGYECHPSILMKMSM</sequence>
<feature type="non-terminal residue" evidence="5">
    <location>
        <position position="1"/>
    </location>
</feature>
<proteinExistence type="predicted"/>
<dbReference type="GO" id="GO:0006231">
    <property type="term" value="P:dTMP biosynthetic process"/>
    <property type="evidence" value="ECO:0007669"/>
    <property type="project" value="InterPro"/>
</dbReference>
<dbReference type="EC" id="2.1.1.45" evidence="1"/>
<comment type="caution">
    <text evidence="5">The sequence shown here is derived from an EMBL/GenBank/DDBJ whole genome shotgun (WGS) entry which is preliminary data.</text>
</comment>
<dbReference type="PANTHER" id="PTHR11548">
    <property type="entry name" value="THYMIDYLATE SYNTHASE 1"/>
    <property type="match status" value="1"/>
</dbReference>
<dbReference type="GO" id="GO:0005829">
    <property type="term" value="C:cytosol"/>
    <property type="evidence" value="ECO:0007669"/>
    <property type="project" value="TreeGrafter"/>
</dbReference>
<evidence type="ECO:0000256" key="2">
    <source>
        <dbReference type="ARBA" id="ARBA00022603"/>
    </source>
</evidence>
<evidence type="ECO:0000313" key="6">
    <source>
        <dbReference type="Proteomes" id="UP001221757"/>
    </source>
</evidence>
<dbReference type="EMBL" id="JARKIE010000005">
    <property type="protein sequence ID" value="KAJ7707505.1"/>
    <property type="molecule type" value="Genomic_DNA"/>
</dbReference>
<keyword evidence="3" id="KW-0808">Transferase</keyword>
<dbReference type="InterPro" id="IPR023451">
    <property type="entry name" value="Thymidate_synth/dCMP_Mease_dom"/>
</dbReference>
<keyword evidence="2" id="KW-0489">Methyltransferase</keyword>
<evidence type="ECO:0000259" key="4">
    <source>
        <dbReference type="Pfam" id="PF00303"/>
    </source>
</evidence>
<dbReference type="Gene3D" id="3.30.572.10">
    <property type="entry name" value="Thymidylate synthase/dCMP hydroxymethylase domain"/>
    <property type="match status" value="1"/>
</dbReference>
<dbReference type="PANTHER" id="PTHR11548:SF2">
    <property type="entry name" value="THYMIDYLATE SYNTHASE"/>
    <property type="match status" value="1"/>
</dbReference>
<dbReference type="PRINTS" id="PR00108">
    <property type="entry name" value="THYMDSNTHASE"/>
</dbReference>
<dbReference type="GO" id="GO:0032259">
    <property type="term" value="P:methylation"/>
    <property type="evidence" value="ECO:0007669"/>
    <property type="project" value="UniProtKB-KW"/>
</dbReference>
<dbReference type="Proteomes" id="UP001221757">
    <property type="component" value="Unassembled WGS sequence"/>
</dbReference>
<gene>
    <name evidence="5" type="ORF">B0H17DRAFT_918280</name>
</gene>